<dbReference type="EMBL" id="NJAJ01000028">
    <property type="protein sequence ID" value="PHM64489.1"/>
    <property type="molecule type" value="Genomic_DNA"/>
</dbReference>
<sequence>MRLIKVYSDSYWFEESSRKEQGKNRLTMACHGFGFIDGISQVKIDGQYKNPAQLALYIKAWVDISKLHDIRLVSCESANPHPNEKDLRITSDHRRYPPWATSFGSQLSLFLPDIWIKAYMGLIDSDCSDEYTWNFYTTYGHDATSTMLSKYFKLYKGSPDHYHSVVFLNGRFYKQHYRE</sequence>
<name>A0A2D0KM19_9GAMM</name>
<evidence type="ECO:0000313" key="2">
    <source>
        <dbReference type="Proteomes" id="UP000222366"/>
    </source>
</evidence>
<accession>A0A2D0KM19</accession>
<protein>
    <submittedName>
        <fullName evidence="1">Uncharacterized protein</fullName>
    </submittedName>
</protein>
<proteinExistence type="predicted"/>
<organism evidence="1 2">
    <name type="scientific">Xenorhabdus stockiae</name>
    <dbReference type="NCBI Taxonomy" id="351614"/>
    <lineage>
        <taxon>Bacteria</taxon>
        <taxon>Pseudomonadati</taxon>
        <taxon>Pseudomonadota</taxon>
        <taxon>Gammaproteobacteria</taxon>
        <taxon>Enterobacterales</taxon>
        <taxon>Morganellaceae</taxon>
        <taxon>Xenorhabdus</taxon>
    </lineage>
</organism>
<keyword evidence="2" id="KW-1185">Reference proteome</keyword>
<dbReference type="Proteomes" id="UP000222366">
    <property type="component" value="Unassembled WGS sequence"/>
</dbReference>
<gene>
    <name evidence="1" type="ORF">Xsto_02890</name>
</gene>
<reference evidence="1 2" key="1">
    <citation type="journal article" date="2017" name="Nat. Microbiol.">
        <title>Natural product diversity associated with the nematode symbionts Photorhabdus and Xenorhabdus.</title>
        <authorList>
            <person name="Tobias N.J."/>
            <person name="Wolff H."/>
            <person name="Djahanschiri B."/>
            <person name="Grundmann F."/>
            <person name="Kronenwerth M."/>
            <person name="Shi Y.M."/>
            <person name="Simonyi S."/>
            <person name="Grun P."/>
            <person name="Shapiro-Ilan D."/>
            <person name="Pidot S.J."/>
            <person name="Stinear T.P."/>
            <person name="Ebersberger I."/>
            <person name="Bode H.B."/>
        </authorList>
    </citation>
    <scope>NUCLEOTIDE SEQUENCE [LARGE SCALE GENOMIC DNA]</scope>
    <source>
        <strain evidence="1 2">DSM 17904</strain>
    </source>
</reference>
<dbReference type="AlphaFoldDB" id="A0A2D0KM19"/>
<comment type="caution">
    <text evidence="1">The sequence shown here is derived from an EMBL/GenBank/DDBJ whole genome shotgun (WGS) entry which is preliminary data.</text>
</comment>
<dbReference type="RefSeq" id="WP_099109063.1">
    <property type="nucleotide sequence ID" value="NZ_CAWNRH010000102.1"/>
</dbReference>
<evidence type="ECO:0000313" key="1">
    <source>
        <dbReference type="EMBL" id="PHM64489.1"/>
    </source>
</evidence>